<organism evidence="1 2">
    <name type="scientific">Candidatus Thiomargarita nelsonii</name>
    <dbReference type="NCBI Taxonomy" id="1003181"/>
    <lineage>
        <taxon>Bacteria</taxon>
        <taxon>Pseudomonadati</taxon>
        <taxon>Pseudomonadota</taxon>
        <taxon>Gammaproteobacteria</taxon>
        <taxon>Thiotrichales</taxon>
        <taxon>Thiotrichaceae</taxon>
        <taxon>Thiomargarita</taxon>
    </lineage>
</organism>
<evidence type="ECO:0000313" key="1">
    <source>
        <dbReference type="EMBL" id="KHD07493.1"/>
    </source>
</evidence>
<evidence type="ECO:0000313" key="2">
    <source>
        <dbReference type="Proteomes" id="UP000030428"/>
    </source>
</evidence>
<name>A0A0A6P9Y6_9GAMM</name>
<gene>
    <name evidence="1" type="ORF">PN36_31415</name>
</gene>
<proteinExistence type="predicted"/>
<dbReference type="Proteomes" id="UP000030428">
    <property type="component" value="Unassembled WGS sequence"/>
</dbReference>
<sequence>MTIKEFMMKYSLYGSVITAWNWAKSHRLVLELDLSNLNQNDYTEDQDDFRPIILIFENCTIVDELNEGFDGFSNGDARIIEASTIRKSASSTAKQGIKLVMMHDNYDVTGEKLVSVIVFAKELSMIVPDAKY</sequence>
<keyword evidence="2" id="KW-1185">Reference proteome</keyword>
<protein>
    <submittedName>
        <fullName evidence="1">Uncharacterized protein</fullName>
    </submittedName>
</protein>
<accession>A0A0A6P9Y6</accession>
<reference evidence="1 2" key="1">
    <citation type="journal article" date="2016" name="Front. Microbiol.">
        <title>Single-Cell (Meta-)Genomics of a Dimorphic Candidatus Thiomargarita nelsonii Reveals Genomic Plasticity.</title>
        <authorList>
            <person name="Flood B.E."/>
            <person name="Fliss P."/>
            <person name="Jones D.S."/>
            <person name="Dick G.J."/>
            <person name="Jain S."/>
            <person name="Kaster A.K."/>
            <person name="Winkel M."/>
            <person name="Mussmann M."/>
            <person name="Bailey J."/>
        </authorList>
    </citation>
    <scope>NUCLEOTIDE SEQUENCE [LARGE SCALE GENOMIC DNA]</scope>
    <source>
        <strain evidence="1">Hydrate Ridge</strain>
    </source>
</reference>
<comment type="caution">
    <text evidence="1">The sequence shown here is derived from an EMBL/GenBank/DDBJ whole genome shotgun (WGS) entry which is preliminary data.</text>
</comment>
<dbReference type="AlphaFoldDB" id="A0A0A6P9Y6"/>
<dbReference type="EMBL" id="JSZA02000250">
    <property type="protein sequence ID" value="KHD07493.1"/>
    <property type="molecule type" value="Genomic_DNA"/>
</dbReference>